<evidence type="ECO:0000256" key="1">
    <source>
        <dbReference type="SAM" id="Phobius"/>
    </source>
</evidence>
<sequence length="152" mass="16880">MSQLEQQMRHRDRDMVPRFLVQAMFGLMAAALALVAYAQWFDVPNRGVLVEAPIVQSLEIVMEGNRSGIYEVRTPEGELLASSADYKGGFLGVIGRVVERSRYVNNAPQTAPITVVRRENGNIAIIDETTDLRVELIGYGKDNVAAFARLLD</sequence>
<gene>
    <name evidence="2" type="ORF">SAMN05421665_2584</name>
</gene>
<protein>
    <submittedName>
        <fullName evidence="2">Putative photosynthetic complex assembly protein</fullName>
    </submittedName>
</protein>
<name>A0A1R3X9U7_9RHOB</name>
<organism evidence="2 3">
    <name type="scientific">Yoonia rosea</name>
    <dbReference type="NCBI Taxonomy" id="287098"/>
    <lineage>
        <taxon>Bacteria</taxon>
        <taxon>Pseudomonadati</taxon>
        <taxon>Pseudomonadota</taxon>
        <taxon>Alphaproteobacteria</taxon>
        <taxon>Rhodobacterales</taxon>
        <taxon>Paracoccaceae</taxon>
        <taxon>Yoonia</taxon>
    </lineage>
</organism>
<evidence type="ECO:0000313" key="3">
    <source>
        <dbReference type="Proteomes" id="UP000186997"/>
    </source>
</evidence>
<accession>A0A1R3X9U7</accession>
<dbReference type="RefSeq" id="WP_076660303.1">
    <property type="nucleotide sequence ID" value="NZ_FTPR01000002.1"/>
</dbReference>
<dbReference type="AlphaFoldDB" id="A0A1R3X9U7"/>
<dbReference type="STRING" id="287098.SAMN05421665_2584"/>
<reference evidence="3" key="1">
    <citation type="submission" date="2017-01" db="EMBL/GenBank/DDBJ databases">
        <authorList>
            <person name="Varghese N."/>
            <person name="Submissions S."/>
        </authorList>
    </citation>
    <scope>NUCLEOTIDE SEQUENCE [LARGE SCALE GENOMIC DNA]</scope>
    <source>
        <strain evidence="3">DSM 29591</strain>
    </source>
</reference>
<keyword evidence="1" id="KW-0812">Transmembrane</keyword>
<dbReference type="InterPro" id="IPR017495">
    <property type="entry name" value="PuhC"/>
</dbReference>
<evidence type="ECO:0000313" key="2">
    <source>
        <dbReference type="EMBL" id="SIT87961.1"/>
    </source>
</evidence>
<proteinExistence type="predicted"/>
<keyword evidence="1" id="KW-1133">Transmembrane helix</keyword>
<dbReference type="EMBL" id="FTPR01000002">
    <property type="protein sequence ID" value="SIT87961.1"/>
    <property type="molecule type" value="Genomic_DNA"/>
</dbReference>
<dbReference type="NCBIfam" id="TIGR03054">
    <property type="entry name" value="photo_alph_chp1"/>
    <property type="match status" value="1"/>
</dbReference>
<feature type="transmembrane region" description="Helical" evidence="1">
    <location>
        <begin position="20"/>
        <end position="40"/>
    </location>
</feature>
<dbReference type="Proteomes" id="UP000186997">
    <property type="component" value="Unassembled WGS sequence"/>
</dbReference>
<keyword evidence="3" id="KW-1185">Reference proteome</keyword>
<keyword evidence="1" id="KW-0472">Membrane</keyword>
<dbReference type="OrthoDB" id="7848123at2"/>